<protein>
    <submittedName>
        <fullName evidence="1">Uncharacterized protein</fullName>
    </submittedName>
</protein>
<organism evidence="1 2">
    <name type="scientific">Flaviflagellibacter deserti</name>
    <dbReference type="NCBI Taxonomy" id="2267266"/>
    <lineage>
        <taxon>Bacteria</taxon>
        <taxon>Pseudomonadati</taxon>
        <taxon>Pseudomonadota</taxon>
        <taxon>Alphaproteobacteria</taxon>
        <taxon>Hyphomicrobiales</taxon>
        <taxon>Flaviflagellibacter</taxon>
    </lineage>
</organism>
<reference evidence="2" key="1">
    <citation type="journal article" date="2019" name="Int. J. Syst. Evol. Microbiol.">
        <title>The Global Catalogue of Microorganisms (GCM) 10K type strain sequencing project: providing services to taxonomists for standard genome sequencing and annotation.</title>
        <authorList>
            <consortium name="The Broad Institute Genomics Platform"/>
            <consortium name="The Broad Institute Genome Sequencing Center for Infectious Disease"/>
            <person name="Wu L."/>
            <person name="Ma J."/>
        </authorList>
    </citation>
    <scope>NUCLEOTIDE SEQUENCE [LARGE SCALE GENOMIC DNA]</scope>
    <source>
        <strain evidence="2">CGMCC 1.16444</strain>
    </source>
</reference>
<evidence type="ECO:0000313" key="2">
    <source>
        <dbReference type="Proteomes" id="UP001595796"/>
    </source>
</evidence>
<dbReference type="RefSeq" id="WP_114958047.1">
    <property type="nucleotide sequence ID" value="NZ_JBHSJF010000006.1"/>
</dbReference>
<accession>A0ABV9Z715</accession>
<proteinExistence type="predicted"/>
<sequence length="195" mass="22112">MDPMKALYEKLAHQVELSVQISPERLRIRPTDPTGFSIEVTFECDEWIAYCGDAGVHAHFDDPQGAFDFVMLALSPEFELFEVWEDGQYRYGGTGPRGTGKGFYKGLRQVRRFTNNLDPANSGFDLTVELIRVRESDGARAVLDRIPLAADDLQKVIPRAKRFFETADLPQKPDGLRILDDRGGELFSWRPESND</sequence>
<evidence type="ECO:0000313" key="1">
    <source>
        <dbReference type="EMBL" id="MFC5069359.1"/>
    </source>
</evidence>
<dbReference type="EMBL" id="JBHSJF010000006">
    <property type="protein sequence ID" value="MFC5069359.1"/>
    <property type="molecule type" value="Genomic_DNA"/>
</dbReference>
<comment type="caution">
    <text evidence="1">The sequence shown here is derived from an EMBL/GenBank/DDBJ whole genome shotgun (WGS) entry which is preliminary data.</text>
</comment>
<dbReference type="Proteomes" id="UP001595796">
    <property type="component" value="Unassembled WGS sequence"/>
</dbReference>
<keyword evidence="2" id="KW-1185">Reference proteome</keyword>
<gene>
    <name evidence="1" type="ORF">ACFPFW_15185</name>
</gene>
<name>A0ABV9Z715_9HYPH</name>